<evidence type="ECO:0000313" key="5">
    <source>
        <dbReference type="Proteomes" id="UP000719412"/>
    </source>
</evidence>
<protein>
    <recommendedName>
        <fullName evidence="3">CCHC-type domain-containing protein</fullName>
    </recommendedName>
</protein>
<reference evidence="4" key="1">
    <citation type="journal article" date="2020" name="J Insects Food Feed">
        <title>The yellow mealworm (Tenebrio molitor) genome: a resource for the emerging insects as food and feed industry.</title>
        <authorList>
            <person name="Eriksson T."/>
            <person name="Andere A."/>
            <person name="Kelstrup H."/>
            <person name="Emery V."/>
            <person name="Picard C."/>
        </authorList>
    </citation>
    <scope>NUCLEOTIDE SEQUENCE</scope>
    <source>
        <strain evidence="4">Stoneville</strain>
        <tissue evidence="4">Whole head</tissue>
    </source>
</reference>
<dbReference type="Proteomes" id="UP000719412">
    <property type="component" value="Unassembled WGS sequence"/>
</dbReference>
<accession>A0A8J6HPD7</accession>
<dbReference type="InterPro" id="IPR050951">
    <property type="entry name" value="Retrovirus_Pol_polyprotein"/>
</dbReference>
<feature type="domain" description="CCHC-type" evidence="3">
    <location>
        <begin position="277"/>
        <end position="290"/>
    </location>
</feature>
<name>A0A8J6HPD7_TENMO</name>
<dbReference type="Gene3D" id="3.30.70.270">
    <property type="match status" value="2"/>
</dbReference>
<keyword evidence="1" id="KW-0863">Zinc-finger</keyword>
<proteinExistence type="predicted"/>
<dbReference type="SUPFAM" id="SSF57756">
    <property type="entry name" value="Retrovirus zinc finger-like domains"/>
    <property type="match status" value="1"/>
</dbReference>
<dbReference type="PROSITE" id="PS50158">
    <property type="entry name" value="ZF_CCHC"/>
    <property type="match status" value="1"/>
</dbReference>
<evidence type="ECO:0000259" key="3">
    <source>
        <dbReference type="PROSITE" id="PS50158"/>
    </source>
</evidence>
<sequence>MRQEELRELVERTTDENRLMCLKKTTSTSTGRVEGEPSSLLMYCMKARRAGSATDVSSLLEVLKELKKAPEEREITEIALVAPTVAETDLLRKAAEHTFRGTEISPVIHVPKRPKLDRGELETKVREGTRRSGGQRGRNTEALVIDPGEITYPDLLKQVKASVEDTRTKDAIQTVRRTQTGKLLLALERKMGDFKARIAEKTTTVYILGVDALVTPQEMVDPIKAEGDIEGHIEQPLMRPSKDRNQMAVVKLAVDLECWQFGHMAGDCKNKDGGVTCFKCGAADHKAKECLHNARKIFEAPKKEREVRQTEARKKVTVNLNCCVRAQDLLEAMARQQQIDVVLVSEPNVRMTKNKRGWITDCEGRTAIMNRPTKLGATQHGSGKGFTCLRTRTLTNMTKLKLTLLDIFKHIHVVLSELHLLIWELLIPHYKEFFVGISYILINLKDYKNYVLETTRSRSGSLSQELELRGSRPRSRSHERRPKRRRSGNEKRCHRHRTPRSTTEGRSGKSRRRHPRESRTSSQRTEETVSRLTEVIFKGMSEVVRQVRPRTEVSVGTISSGILSEFNPLTGNVDDWLHAVDEYAQIYGWDEKVTSHLAQAKLRGPAEVWYRGLPTHLFTWVEWKEVLRQNFIPKRDLHKLLSNMFACVPNAHQSLYEYAFEKLALIHQLGRPVNTLTTAEVNVGIEDSEAIADLLDVLDEFPECKAGNLSEMGVTTLAEMCITLTSDKPINHRPRSFSDCERNEVRQVVADLLANGLIRESQSAYASRVILTTKKTGEKRLCVDYRDLNKITVPDQYPTPLIEDHIKRLADLSRPRVDNALLKCFFLQTKIEYLGYVIDGSTIRPSPTKTAAVENFPTPTNIHQVREYLGLTSYFRKFIPRYAEKSKPLSGLLLKDVM</sequence>
<dbReference type="InterPro" id="IPR043502">
    <property type="entry name" value="DNA/RNA_pol_sf"/>
</dbReference>
<feature type="compositionally biased region" description="Basic residues" evidence="2">
    <location>
        <begin position="471"/>
        <end position="499"/>
    </location>
</feature>
<evidence type="ECO:0000313" key="4">
    <source>
        <dbReference type="EMBL" id="KAH0818369.1"/>
    </source>
</evidence>
<evidence type="ECO:0000256" key="2">
    <source>
        <dbReference type="SAM" id="MobiDB-lite"/>
    </source>
</evidence>
<dbReference type="PANTHER" id="PTHR37984:SF5">
    <property type="entry name" value="PROTEIN NYNRIN-LIKE"/>
    <property type="match status" value="1"/>
</dbReference>
<dbReference type="Gene3D" id="3.10.10.10">
    <property type="entry name" value="HIV Type 1 Reverse Transcriptase, subunit A, domain 1"/>
    <property type="match status" value="1"/>
</dbReference>
<dbReference type="GO" id="GO:0071897">
    <property type="term" value="P:DNA biosynthetic process"/>
    <property type="evidence" value="ECO:0007669"/>
    <property type="project" value="UniProtKB-ARBA"/>
</dbReference>
<dbReference type="InterPro" id="IPR036875">
    <property type="entry name" value="Znf_CCHC_sf"/>
</dbReference>
<dbReference type="Gene3D" id="4.10.60.10">
    <property type="entry name" value="Zinc finger, CCHC-type"/>
    <property type="match status" value="1"/>
</dbReference>
<comment type="caution">
    <text evidence="4">The sequence shown here is derived from an EMBL/GenBank/DDBJ whole genome shotgun (WGS) entry which is preliminary data.</text>
</comment>
<evidence type="ECO:0000256" key="1">
    <source>
        <dbReference type="PROSITE-ProRule" id="PRU00047"/>
    </source>
</evidence>
<keyword evidence="1" id="KW-0479">Metal-binding</keyword>
<feature type="region of interest" description="Disordered" evidence="2">
    <location>
        <begin position="461"/>
        <end position="528"/>
    </location>
</feature>
<organism evidence="4 5">
    <name type="scientific">Tenebrio molitor</name>
    <name type="common">Yellow mealworm beetle</name>
    <dbReference type="NCBI Taxonomy" id="7067"/>
    <lineage>
        <taxon>Eukaryota</taxon>
        <taxon>Metazoa</taxon>
        <taxon>Ecdysozoa</taxon>
        <taxon>Arthropoda</taxon>
        <taxon>Hexapoda</taxon>
        <taxon>Insecta</taxon>
        <taxon>Pterygota</taxon>
        <taxon>Neoptera</taxon>
        <taxon>Endopterygota</taxon>
        <taxon>Coleoptera</taxon>
        <taxon>Polyphaga</taxon>
        <taxon>Cucujiformia</taxon>
        <taxon>Tenebrionidae</taxon>
        <taxon>Tenebrio</taxon>
    </lineage>
</organism>
<dbReference type="AlphaFoldDB" id="A0A8J6HPD7"/>
<dbReference type="GO" id="GO:0003676">
    <property type="term" value="F:nucleic acid binding"/>
    <property type="evidence" value="ECO:0007669"/>
    <property type="project" value="InterPro"/>
</dbReference>
<keyword evidence="5" id="KW-1185">Reference proteome</keyword>
<dbReference type="SUPFAM" id="SSF56672">
    <property type="entry name" value="DNA/RNA polymerases"/>
    <property type="match status" value="1"/>
</dbReference>
<dbReference type="PANTHER" id="PTHR37984">
    <property type="entry name" value="PROTEIN CBG26694"/>
    <property type="match status" value="1"/>
</dbReference>
<dbReference type="GO" id="GO:0008270">
    <property type="term" value="F:zinc ion binding"/>
    <property type="evidence" value="ECO:0007669"/>
    <property type="project" value="UniProtKB-KW"/>
</dbReference>
<gene>
    <name evidence="4" type="ORF">GEV33_004422</name>
</gene>
<keyword evidence="1" id="KW-0862">Zinc</keyword>
<dbReference type="InterPro" id="IPR001878">
    <property type="entry name" value="Znf_CCHC"/>
</dbReference>
<dbReference type="SMART" id="SM00343">
    <property type="entry name" value="ZnF_C2HC"/>
    <property type="match status" value="2"/>
</dbReference>
<dbReference type="InterPro" id="IPR043128">
    <property type="entry name" value="Rev_trsase/Diguanyl_cyclase"/>
</dbReference>
<dbReference type="EMBL" id="JABDTM020017812">
    <property type="protein sequence ID" value="KAH0818369.1"/>
    <property type="molecule type" value="Genomic_DNA"/>
</dbReference>
<reference evidence="4" key="2">
    <citation type="submission" date="2021-08" db="EMBL/GenBank/DDBJ databases">
        <authorList>
            <person name="Eriksson T."/>
        </authorList>
    </citation>
    <scope>NUCLEOTIDE SEQUENCE</scope>
    <source>
        <strain evidence="4">Stoneville</strain>
        <tissue evidence="4">Whole head</tissue>
    </source>
</reference>